<feature type="compositionally biased region" description="Basic and acidic residues" evidence="6">
    <location>
        <begin position="566"/>
        <end position="575"/>
    </location>
</feature>
<keyword evidence="9" id="KW-1185">Reference proteome</keyword>
<proteinExistence type="inferred from homology"/>
<dbReference type="PANTHER" id="PTHR14167:SF116">
    <property type="entry name" value="CAP, ISOFORM AC"/>
    <property type="match status" value="1"/>
</dbReference>
<feature type="compositionally biased region" description="Pro residues" evidence="6">
    <location>
        <begin position="334"/>
        <end position="346"/>
    </location>
</feature>
<dbReference type="Pfam" id="PF00018">
    <property type="entry name" value="SH3_1"/>
    <property type="match status" value="2"/>
</dbReference>
<evidence type="ECO:0000256" key="1">
    <source>
        <dbReference type="ARBA" id="ARBA00007948"/>
    </source>
</evidence>
<feature type="domain" description="SH3" evidence="7">
    <location>
        <begin position="2"/>
        <end position="68"/>
    </location>
</feature>
<dbReference type="Proteomes" id="UP001212841">
    <property type="component" value="Unassembled WGS sequence"/>
</dbReference>
<protein>
    <recommendedName>
        <fullName evidence="2">Actin cytoskeleton-regulatory complex protein SLA1</fullName>
    </recommendedName>
</protein>
<feature type="region of interest" description="Disordered" evidence="6">
    <location>
        <begin position="124"/>
        <end position="150"/>
    </location>
</feature>
<evidence type="ECO:0000313" key="8">
    <source>
        <dbReference type="EMBL" id="KAJ3051410.1"/>
    </source>
</evidence>
<feature type="compositionally biased region" description="Polar residues" evidence="6">
    <location>
        <begin position="1210"/>
        <end position="1219"/>
    </location>
</feature>
<dbReference type="PRINTS" id="PR00452">
    <property type="entry name" value="SH3DOMAIN"/>
</dbReference>
<dbReference type="PROSITE" id="PS50002">
    <property type="entry name" value="SH3"/>
    <property type="match status" value="3"/>
</dbReference>
<feature type="compositionally biased region" description="Polar residues" evidence="6">
    <location>
        <begin position="1251"/>
        <end position="1263"/>
    </location>
</feature>
<dbReference type="GO" id="GO:0030674">
    <property type="term" value="F:protein-macromolecule adaptor activity"/>
    <property type="evidence" value="ECO:0007669"/>
    <property type="project" value="InterPro"/>
</dbReference>
<evidence type="ECO:0000256" key="3">
    <source>
        <dbReference type="ARBA" id="ARBA00022443"/>
    </source>
</evidence>
<dbReference type="PANTHER" id="PTHR14167">
    <property type="entry name" value="SH3 DOMAIN-CONTAINING"/>
    <property type="match status" value="1"/>
</dbReference>
<evidence type="ECO:0000256" key="5">
    <source>
        <dbReference type="SAM" id="Coils"/>
    </source>
</evidence>
<dbReference type="InterPro" id="IPR056996">
    <property type="entry name" value="PH_SLA1"/>
</dbReference>
<dbReference type="InterPro" id="IPR036028">
    <property type="entry name" value="SH3-like_dom_sf"/>
</dbReference>
<dbReference type="SMART" id="SM00326">
    <property type="entry name" value="SH3"/>
    <property type="match status" value="3"/>
</dbReference>
<feature type="region of interest" description="Disordered" evidence="6">
    <location>
        <begin position="1207"/>
        <end position="1263"/>
    </location>
</feature>
<feature type="compositionally biased region" description="Low complexity" evidence="6">
    <location>
        <begin position="867"/>
        <end position="880"/>
    </location>
</feature>
<dbReference type="GO" id="GO:0042802">
    <property type="term" value="F:identical protein binding"/>
    <property type="evidence" value="ECO:0007669"/>
    <property type="project" value="InterPro"/>
</dbReference>
<dbReference type="EMBL" id="JADGJD010000399">
    <property type="protein sequence ID" value="KAJ3051410.1"/>
    <property type="molecule type" value="Genomic_DNA"/>
</dbReference>
<evidence type="ECO:0000256" key="6">
    <source>
        <dbReference type="SAM" id="MobiDB-lite"/>
    </source>
</evidence>
<comment type="caution">
    <text evidence="8">The sequence shown here is derived from an EMBL/GenBank/DDBJ whole genome shotgun (WGS) entry which is preliminary data.</text>
</comment>
<dbReference type="Gene3D" id="2.30.30.700">
    <property type="entry name" value="SLA1 homology domain 1"/>
    <property type="match status" value="1"/>
</dbReference>
<dbReference type="InterPro" id="IPR001452">
    <property type="entry name" value="SH3_domain"/>
</dbReference>
<feature type="region of interest" description="Disordered" evidence="6">
    <location>
        <begin position="833"/>
        <end position="921"/>
    </location>
</feature>
<keyword evidence="5" id="KW-0175">Coiled coil</keyword>
<keyword evidence="3 4" id="KW-0728">SH3 domain</keyword>
<dbReference type="SUPFAM" id="SSF50044">
    <property type="entry name" value="SH3-domain"/>
    <property type="match status" value="3"/>
</dbReference>
<feature type="non-terminal residue" evidence="8">
    <location>
        <position position="1"/>
    </location>
</feature>
<dbReference type="GO" id="GO:0008092">
    <property type="term" value="F:cytoskeletal protein binding"/>
    <property type="evidence" value="ECO:0007669"/>
    <property type="project" value="InterPro"/>
</dbReference>
<feature type="region of interest" description="Disordered" evidence="6">
    <location>
        <begin position="300"/>
        <end position="352"/>
    </location>
</feature>
<dbReference type="AlphaFoldDB" id="A0AAD5X5T8"/>
<feature type="domain" description="SH3" evidence="7">
    <location>
        <begin position="351"/>
        <end position="413"/>
    </location>
</feature>
<dbReference type="Gene3D" id="2.30.30.40">
    <property type="entry name" value="SH3 Domains"/>
    <property type="match status" value="3"/>
</dbReference>
<feature type="region of interest" description="Disordered" evidence="6">
    <location>
        <begin position="395"/>
        <end position="578"/>
    </location>
</feature>
<dbReference type="CDD" id="cd11856">
    <property type="entry name" value="SH3_p47phox_like"/>
    <property type="match status" value="1"/>
</dbReference>
<evidence type="ECO:0000259" key="7">
    <source>
        <dbReference type="PROSITE" id="PS50002"/>
    </source>
</evidence>
<evidence type="ECO:0000256" key="4">
    <source>
        <dbReference type="PROSITE-ProRule" id="PRU00192"/>
    </source>
</evidence>
<dbReference type="InterPro" id="IPR050384">
    <property type="entry name" value="Endophilin_SH3RF"/>
</dbReference>
<dbReference type="Pfam" id="PF14604">
    <property type="entry name" value="SH3_9"/>
    <property type="match status" value="1"/>
</dbReference>
<dbReference type="Pfam" id="PF03983">
    <property type="entry name" value="SHD1"/>
    <property type="match status" value="1"/>
</dbReference>
<reference evidence="8" key="1">
    <citation type="submission" date="2020-05" db="EMBL/GenBank/DDBJ databases">
        <title>Phylogenomic resolution of chytrid fungi.</title>
        <authorList>
            <person name="Stajich J.E."/>
            <person name="Amses K."/>
            <person name="Simmons R."/>
            <person name="Seto K."/>
            <person name="Myers J."/>
            <person name="Bonds A."/>
            <person name="Quandt C.A."/>
            <person name="Barry K."/>
            <person name="Liu P."/>
            <person name="Grigoriev I."/>
            <person name="Longcore J.E."/>
            <person name="James T.Y."/>
        </authorList>
    </citation>
    <scope>NUCLEOTIDE SEQUENCE</scope>
    <source>
        <strain evidence="8">JEL0318</strain>
    </source>
</reference>
<sequence>MKCKLVARAIYDYTAQNDEELGFNDNDILFITDDSDQEWWTATLKPTDTFQEHKSGLVPMTYVEEAEPLSIVRSFAAYEATTDEEISFPEGALMRVYEMDDPDWWFAKYDYDVGLIPASYVEPDGATGDAPAVDHQQEEPQTPSVANGHGDEIDQDAAAQKEKLFSALGGLGFAPTKSSEPKAAKEDLGPDDIKYWAVTEVDKKKKKNSRKGYIGISEEFVIYFVNNMQARDILLRYPLSDVSKFSEKKNKKVILEVGGDVKEFEGEKADIQALYTRLEQMNTKSKMSGPILTGPPPVFVPPSPATPQAPSFHAPSIREPSVHAPSPVATHFPTPVPPPPPPPGPSPASAASGPKAIALYRYEAQNEEELSIEENDNVIILDDSDEEWWKVRLVSSPGGEGLVPATYIELKDAADQRAEEERRRQEEEQRQHEEEERRHRQQEEEQRRRQDEERRRREQEAQERRRHEEEERRHREEEERRRREEEERPIVPSRPAERPPIVPDRPERPAERGPVVPDRPPIMPRPSMDGSRGGGAPSLPDRPGPTPSRAPPERPPMPAPRPARAPTEDGQKKAVEMPSAHKIRTWVDKSGNFKVDAEFLGVSDGKAHLHKTNGVRIAVPLEKLDQSNIDYIRSLPGNENIVVPSAPAAKPAPARAPSMQTLAAAASSPGLPVQGNFVYNGFNWREWLLNAGVASGDAGIYAEKFVTEKMDSTNVPDLDRDVLRALGVSEGDILRIKKHAALPSVSADKNRQRELQAQQQNLARLGMGGGIGGGTGGGGAEARAAQIRADEELARRMQNEELNTGRGPSRRNTRAAGTGIVNANAIAQASNLLQANERKTSPAVSPPGTPERRPSSNVVPSLGFMHSSSSTSSFAAPPSTQHASNSSSLGLKPQKTGERSNDPWSVGSGARTNGPTTPAAKPAINAATQQTLLDAQRKQQETQRQLQQAQNALRQAQEDARQAALIDQQNKAAEAQRAAAQQALMQAQETARQAALIQAQTQQALQAAQQAAMAPKPAILPPPLIPTPAAPSVGFVPVGGTRPTTGLTGTPLQQAQTGVFGQVGQQGALGRPGWQASTPNQPFGATSQALPTTSMGMGGVQQSQPQNMLGLGSPSLMANNQFNNPNMGGASNDRYAALRTPDASSGMFGQIGGGQPRPLIPSLTGGSQTSQSSFGGLGGGMGNLGNASNNSSLLGNAFNNPNMGLGRPGMTSTGPSTPGSAFGSAPGTPGLGGIGGGGGARPFGGMGASGLNTAAMGTTQGLG</sequence>
<feature type="domain" description="SH3" evidence="7">
    <location>
        <begin position="69"/>
        <end position="126"/>
    </location>
</feature>
<evidence type="ECO:0000256" key="2">
    <source>
        <dbReference type="ARBA" id="ARBA00020357"/>
    </source>
</evidence>
<feature type="coiled-coil region" evidence="5">
    <location>
        <begin position="925"/>
        <end position="990"/>
    </location>
</feature>
<feature type="compositionally biased region" description="Pro residues" evidence="6">
    <location>
        <begin position="540"/>
        <end position="563"/>
    </location>
</feature>
<dbReference type="Pfam" id="PF24081">
    <property type="entry name" value="PH_SLA1"/>
    <property type="match status" value="1"/>
</dbReference>
<dbReference type="GO" id="GO:0043130">
    <property type="term" value="F:ubiquitin binding"/>
    <property type="evidence" value="ECO:0007669"/>
    <property type="project" value="InterPro"/>
</dbReference>
<feature type="compositionally biased region" description="Gly residues" evidence="6">
    <location>
        <begin position="1229"/>
        <end position="1248"/>
    </location>
</feature>
<accession>A0AAD5X5T8</accession>
<feature type="compositionally biased region" description="Basic and acidic residues" evidence="6">
    <location>
        <begin position="409"/>
        <end position="489"/>
    </location>
</feature>
<comment type="similarity">
    <text evidence="1">Belongs to the SLA1 family.</text>
</comment>
<gene>
    <name evidence="8" type="primary">SLA1</name>
    <name evidence="8" type="ORF">HK097_007560</name>
</gene>
<dbReference type="InterPro" id="IPR007131">
    <property type="entry name" value="SHD1"/>
</dbReference>
<dbReference type="Gene3D" id="1.10.150.50">
    <property type="entry name" value="Transcription Factor, Ets-1"/>
    <property type="match status" value="1"/>
</dbReference>
<name>A0AAD5X5T8_9FUNG</name>
<dbReference type="InterPro" id="IPR013761">
    <property type="entry name" value="SAM/pointed_sf"/>
</dbReference>
<organism evidence="8 9">
    <name type="scientific">Rhizophlyctis rosea</name>
    <dbReference type="NCBI Taxonomy" id="64517"/>
    <lineage>
        <taxon>Eukaryota</taxon>
        <taxon>Fungi</taxon>
        <taxon>Fungi incertae sedis</taxon>
        <taxon>Chytridiomycota</taxon>
        <taxon>Chytridiomycota incertae sedis</taxon>
        <taxon>Chytridiomycetes</taxon>
        <taxon>Rhizophlyctidales</taxon>
        <taxon>Rhizophlyctidaceae</taxon>
        <taxon>Rhizophlyctis</taxon>
    </lineage>
</organism>
<evidence type="ECO:0000313" key="9">
    <source>
        <dbReference type="Proteomes" id="UP001212841"/>
    </source>
</evidence>